<feature type="domain" description="CobE/GbiG C-terminal" evidence="1">
    <location>
        <begin position="7"/>
        <end position="126"/>
    </location>
</feature>
<reference evidence="2" key="1">
    <citation type="journal article" date="2015" name="Int. J. Syst. Evol. Microbiol.">
        <title>Rhizobium alvei sp. nov., isolated from a freshwater river.</title>
        <authorList>
            <person name="Sheu S.Y."/>
            <person name="Huang H.W."/>
            <person name="Young C.C."/>
            <person name="Chen W.M."/>
        </authorList>
    </citation>
    <scope>NUCLEOTIDE SEQUENCE</scope>
    <source>
        <strain evidence="2">TNR-22</strain>
    </source>
</reference>
<organism evidence="2 3">
    <name type="scientific">Rhizobium alvei</name>
    <dbReference type="NCBI Taxonomy" id="1132659"/>
    <lineage>
        <taxon>Bacteria</taxon>
        <taxon>Pseudomonadati</taxon>
        <taxon>Pseudomonadota</taxon>
        <taxon>Alphaproteobacteria</taxon>
        <taxon>Hyphomicrobiales</taxon>
        <taxon>Rhizobiaceae</taxon>
        <taxon>Rhizobium/Agrobacterium group</taxon>
        <taxon>Rhizobium</taxon>
    </lineage>
</organism>
<dbReference type="InterPro" id="IPR036518">
    <property type="entry name" value="CobE/GbiG_C_sf"/>
</dbReference>
<protein>
    <submittedName>
        <fullName evidence="2">Cobalamin biosynthesis protein</fullName>
    </submittedName>
</protein>
<evidence type="ECO:0000259" key="1">
    <source>
        <dbReference type="Pfam" id="PF01890"/>
    </source>
</evidence>
<dbReference type="Proteomes" id="UP001174932">
    <property type="component" value="Unassembled WGS sequence"/>
</dbReference>
<gene>
    <name evidence="2" type="ORF">Q4481_04910</name>
</gene>
<dbReference type="EMBL" id="JAUOZU010000005">
    <property type="protein sequence ID" value="MDO6963286.1"/>
    <property type="molecule type" value="Genomic_DNA"/>
</dbReference>
<dbReference type="InterPro" id="IPR002750">
    <property type="entry name" value="CobE/GbiG_C"/>
</dbReference>
<dbReference type="PANTHER" id="PTHR37477:SF1">
    <property type="entry name" value="COBALT-PRECORRIN-5A HYDROLASE"/>
    <property type="match status" value="1"/>
</dbReference>
<dbReference type="PANTHER" id="PTHR37477">
    <property type="entry name" value="COBALT-PRECORRIN-5A HYDROLASE"/>
    <property type="match status" value="1"/>
</dbReference>
<dbReference type="SUPFAM" id="SSF159664">
    <property type="entry name" value="CobE/GbiG C-terminal domain-like"/>
    <property type="match status" value="1"/>
</dbReference>
<sequence length="127" mass="12928">MTAAKATLGIGFSSTATAEDLTKAVAEALAAAGLGTADIGELATLEQRARGLAFQSLAQEHGWPVTAYPAARLEKETPRLANPSEAVFRSVGCHGVAEAAALAAAGPGARLILPKFRVNKVTVAIAF</sequence>
<dbReference type="Gene3D" id="3.30.420.180">
    <property type="entry name" value="CobE/GbiG C-terminal domain"/>
    <property type="match status" value="1"/>
</dbReference>
<name>A0ABT8YHW6_9HYPH</name>
<evidence type="ECO:0000313" key="2">
    <source>
        <dbReference type="EMBL" id="MDO6963286.1"/>
    </source>
</evidence>
<keyword evidence="3" id="KW-1185">Reference proteome</keyword>
<proteinExistence type="predicted"/>
<dbReference type="InterPro" id="IPR052553">
    <property type="entry name" value="CbiG_hydrolase"/>
</dbReference>
<dbReference type="RefSeq" id="WP_304375204.1">
    <property type="nucleotide sequence ID" value="NZ_JAUOZU010000005.1"/>
</dbReference>
<evidence type="ECO:0000313" key="3">
    <source>
        <dbReference type="Proteomes" id="UP001174932"/>
    </source>
</evidence>
<comment type="caution">
    <text evidence="2">The sequence shown here is derived from an EMBL/GenBank/DDBJ whole genome shotgun (WGS) entry which is preliminary data.</text>
</comment>
<accession>A0ABT8YHW6</accession>
<reference evidence="2" key="2">
    <citation type="submission" date="2023-07" db="EMBL/GenBank/DDBJ databases">
        <authorList>
            <person name="Shen H."/>
        </authorList>
    </citation>
    <scope>NUCLEOTIDE SEQUENCE</scope>
    <source>
        <strain evidence="2">TNR-22</strain>
    </source>
</reference>
<dbReference type="Pfam" id="PF01890">
    <property type="entry name" value="CbiG_C"/>
    <property type="match status" value="1"/>
</dbReference>